<feature type="transmembrane region" description="Helical" evidence="2">
    <location>
        <begin position="15"/>
        <end position="36"/>
    </location>
</feature>
<evidence type="ECO:0000313" key="4">
    <source>
        <dbReference type="Proteomes" id="UP000693946"/>
    </source>
</evidence>
<reference evidence="3 4" key="1">
    <citation type="journal article" date="2021" name="Sci. Rep.">
        <title>Chromosome anchoring in Senegalese sole (Solea senegalensis) reveals sex-associated markers and genome rearrangements in flatfish.</title>
        <authorList>
            <person name="Guerrero-Cozar I."/>
            <person name="Gomez-Garrido J."/>
            <person name="Berbel C."/>
            <person name="Martinez-Blanch J.F."/>
            <person name="Alioto T."/>
            <person name="Claros M.G."/>
            <person name="Gagnaire P.A."/>
            <person name="Manchado M."/>
        </authorList>
    </citation>
    <scope>NUCLEOTIDE SEQUENCE [LARGE SCALE GENOMIC DNA]</scope>
    <source>
        <strain evidence="3">Sse05_10M</strain>
    </source>
</reference>
<keyword evidence="2" id="KW-0812">Transmembrane</keyword>
<name>A0AAV6TAK8_SOLSE</name>
<dbReference type="EMBL" id="JAGKHQ010000001">
    <property type="protein sequence ID" value="KAG7526457.1"/>
    <property type="molecule type" value="Genomic_DNA"/>
</dbReference>
<feature type="region of interest" description="Disordered" evidence="1">
    <location>
        <begin position="368"/>
        <end position="440"/>
    </location>
</feature>
<feature type="region of interest" description="Disordered" evidence="1">
    <location>
        <begin position="211"/>
        <end position="246"/>
    </location>
</feature>
<sequence>MAGEAGCCCRLPQTVAVILLMFSLALSISCFSLRGLGKNVQQLKVSEAAVMKERAGNILVNGNELNSELGSSSVETSGNNDDDPHVDLGQSEDTELFAQESQLNEVMANKAAWELLNPTLCCGQTKMKFKAMGPGAADLQLDIGSGYSLPLNQVNENCGYSMQQNALGLVLVVPYDGCNVLQENGNYVVLMRWLNTPVKFTCPILQSIEETPDSVTPNPTIRPRKLASPQRPWSMNRRKRQTPPSDPDSQYYLYLYYLNWLQTYYPYYYYYYYYYPYYYSPPATVPPATTTTGPNVTANEVTPATTTTGPNMTTNEVTPATTTTGPNMTTTESPPTYYTFYYPNAVPNNNPDFFYYAIIQHFYGRDPSDPMQTTALPPTSTAQPTDTATTGQSSPVTTTTTTAPTKQTTKRCSETTPTSSSSTTTSGSSTTTTSSSNYPGPLSPYVNYMAQPFKPYVLFDALKKAGELPDDQKYMPSAGYKSGFQTRAYPNLYWQGVPWQNYPPIDWENLQPKQA</sequence>
<dbReference type="AlphaFoldDB" id="A0AAV6TAK8"/>
<protein>
    <submittedName>
        <fullName evidence="3">Uncharacterized protein</fullName>
    </submittedName>
</protein>
<comment type="caution">
    <text evidence="3">The sequence shown here is derived from an EMBL/GenBank/DDBJ whole genome shotgun (WGS) entry which is preliminary data.</text>
</comment>
<dbReference type="Proteomes" id="UP000693946">
    <property type="component" value="Linkage Group LG1"/>
</dbReference>
<feature type="compositionally biased region" description="Low complexity" evidence="1">
    <location>
        <begin position="415"/>
        <end position="436"/>
    </location>
</feature>
<gene>
    <name evidence="3" type="ORF">JOB18_040404</name>
</gene>
<keyword evidence="4" id="KW-1185">Reference proteome</keyword>
<accession>A0AAV6TAK8</accession>
<evidence type="ECO:0000313" key="3">
    <source>
        <dbReference type="EMBL" id="KAG7526457.1"/>
    </source>
</evidence>
<feature type="region of interest" description="Disordered" evidence="1">
    <location>
        <begin position="301"/>
        <end position="330"/>
    </location>
</feature>
<keyword evidence="2" id="KW-0472">Membrane</keyword>
<proteinExistence type="predicted"/>
<organism evidence="3 4">
    <name type="scientific">Solea senegalensis</name>
    <name type="common">Senegalese sole</name>
    <dbReference type="NCBI Taxonomy" id="28829"/>
    <lineage>
        <taxon>Eukaryota</taxon>
        <taxon>Metazoa</taxon>
        <taxon>Chordata</taxon>
        <taxon>Craniata</taxon>
        <taxon>Vertebrata</taxon>
        <taxon>Euteleostomi</taxon>
        <taxon>Actinopterygii</taxon>
        <taxon>Neopterygii</taxon>
        <taxon>Teleostei</taxon>
        <taxon>Neoteleostei</taxon>
        <taxon>Acanthomorphata</taxon>
        <taxon>Carangaria</taxon>
        <taxon>Pleuronectiformes</taxon>
        <taxon>Pleuronectoidei</taxon>
        <taxon>Soleidae</taxon>
        <taxon>Solea</taxon>
    </lineage>
</organism>
<evidence type="ECO:0000256" key="1">
    <source>
        <dbReference type="SAM" id="MobiDB-lite"/>
    </source>
</evidence>
<evidence type="ECO:0000256" key="2">
    <source>
        <dbReference type="SAM" id="Phobius"/>
    </source>
</evidence>
<feature type="compositionally biased region" description="Low complexity" evidence="1">
    <location>
        <begin position="377"/>
        <end position="407"/>
    </location>
</feature>
<keyword evidence="2" id="KW-1133">Transmembrane helix</keyword>